<comment type="caution">
    <text evidence="1">The sequence shown here is derived from an EMBL/GenBank/DDBJ whole genome shotgun (WGS) entry which is preliminary data.</text>
</comment>
<dbReference type="EMBL" id="JAVDWN010000010">
    <property type="protein sequence ID" value="MDR7164833.1"/>
    <property type="molecule type" value="Genomic_DNA"/>
</dbReference>
<dbReference type="GeneID" id="97424214"/>
<proteinExistence type="predicted"/>
<name>A0AAW8NB42_PSEOX</name>
<organism evidence="1 2">
    <name type="scientific">Pseudarthrobacter oxydans</name>
    <name type="common">Arthrobacter oxydans</name>
    <dbReference type="NCBI Taxonomy" id="1671"/>
    <lineage>
        <taxon>Bacteria</taxon>
        <taxon>Bacillati</taxon>
        <taxon>Actinomycetota</taxon>
        <taxon>Actinomycetes</taxon>
        <taxon>Micrococcales</taxon>
        <taxon>Micrococcaceae</taxon>
        <taxon>Pseudarthrobacter</taxon>
    </lineage>
</organism>
<reference evidence="1" key="1">
    <citation type="submission" date="2023-07" db="EMBL/GenBank/DDBJ databases">
        <title>Sorghum-associated microbial communities from plants grown in Nebraska, USA.</title>
        <authorList>
            <person name="Schachtman D."/>
        </authorList>
    </citation>
    <scope>NUCLEOTIDE SEQUENCE</scope>
    <source>
        <strain evidence="1">BE261</strain>
    </source>
</reference>
<evidence type="ECO:0000313" key="2">
    <source>
        <dbReference type="Proteomes" id="UP001262032"/>
    </source>
</evidence>
<gene>
    <name evidence="1" type="ORF">J2X12_002871</name>
</gene>
<dbReference type="RefSeq" id="WP_310114122.1">
    <property type="nucleotide sequence ID" value="NZ_JAVDTN010000017.1"/>
</dbReference>
<sequence>MPITQIWHHDYADGTPGLVTVLTKRGYVEYDGSSLVTVQGW</sequence>
<dbReference type="Proteomes" id="UP001262032">
    <property type="component" value="Unassembled WGS sequence"/>
</dbReference>
<protein>
    <submittedName>
        <fullName evidence="1">Uncharacterized protein</fullName>
    </submittedName>
</protein>
<accession>A0AAW8NB42</accession>
<evidence type="ECO:0000313" key="1">
    <source>
        <dbReference type="EMBL" id="MDR7164833.1"/>
    </source>
</evidence>
<dbReference type="AlphaFoldDB" id="A0AAW8NB42"/>